<dbReference type="InterPro" id="IPR018152">
    <property type="entry name" value="SOD_Cu/Zn_BS"/>
</dbReference>
<dbReference type="AlphaFoldDB" id="A0A7I9VQ62"/>
<dbReference type="Pfam" id="PF00080">
    <property type="entry name" value="Sod_Cu"/>
    <property type="match status" value="1"/>
</dbReference>
<feature type="chain" id="PRO_5029645389" description="Superoxide dismutase [Cu-Zn]" evidence="4">
    <location>
        <begin position="22"/>
        <end position="169"/>
    </location>
</feature>
<name>A0A7I9VQ62_9BACT</name>
<evidence type="ECO:0000256" key="1">
    <source>
        <dbReference type="ARBA" id="ARBA00010457"/>
    </source>
</evidence>
<evidence type="ECO:0000313" key="7">
    <source>
        <dbReference type="Proteomes" id="UP000503640"/>
    </source>
</evidence>
<dbReference type="PANTHER" id="PTHR10003">
    <property type="entry name" value="SUPEROXIDE DISMUTASE CU-ZN -RELATED"/>
    <property type="match status" value="1"/>
</dbReference>
<dbReference type="GO" id="GO:0004784">
    <property type="term" value="F:superoxide dismutase activity"/>
    <property type="evidence" value="ECO:0007669"/>
    <property type="project" value="UniProtKB-EC"/>
</dbReference>
<gene>
    <name evidence="6" type="ORF">AMYX_32930</name>
</gene>
<protein>
    <recommendedName>
        <fullName evidence="2">Superoxide dismutase [Cu-Zn]</fullName>
        <ecNumber evidence="2">1.15.1.1</ecNumber>
    </recommendedName>
</protein>
<dbReference type="PROSITE" id="PS00332">
    <property type="entry name" value="SOD_CU_ZN_2"/>
    <property type="match status" value="1"/>
</dbReference>
<dbReference type="EC" id="1.15.1.1" evidence="2"/>
<feature type="region of interest" description="Disordered" evidence="3">
    <location>
        <begin position="82"/>
        <end position="104"/>
    </location>
</feature>
<comment type="caution">
    <text evidence="6">The sequence shown here is derived from an EMBL/GenBank/DDBJ whole genome shotgun (WGS) entry which is preliminary data.</text>
</comment>
<dbReference type="RefSeq" id="WP_235969674.1">
    <property type="nucleotide sequence ID" value="NZ_BJTG01000008.1"/>
</dbReference>
<accession>A0A7I9VQ62</accession>
<keyword evidence="2" id="KW-0479">Metal-binding</keyword>
<evidence type="ECO:0000256" key="4">
    <source>
        <dbReference type="SAM" id="SignalP"/>
    </source>
</evidence>
<evidence type="ECO:0000256" key="2">
    <source>
        <dbReference type="RuleBase" id="RU000393"/>
    </source>
</evidence>
<dbReference type="CDD" id="cd00305">
    <property type="entry name" value="Cu-Zn_Superoxide_Dismutase"/>
    <property type="match status" value="1"/>
</dbReference>
<dbReference type="SUPFAM" id="SSF49329">
    <property type="entry name" value="Cu,Zn superoxide dismutase-like"/>
    <property type="match status" value="1"/>
</dbReference>
<dbReference type="InterPro" id="IPR036423">
    <property type="entry name" value="SOD-like_Cu/Zn_dom_sf"/>
</dbReference>
<comment type="function">
    <text evidence="2">Destroys radicals which are normally produced within the cells and which are toxic to biological systems.</text>
</comment>
<comment type="cofactor">
    <cofactor evidence="2">
        <name>Cu cation</name>
        <dbReference type="ChEBI" id="CHEBI:23378"/>
    </cofactor>
    <text evidence="2">Binds 1 copper ion per subunit.</text>
</comment>
<keyword evidence="2" id="KW-0560">Oxidoreductase</keyword>
<reference evidence="7" key="1">
    <citation type="journal article" date="2020" name="Appl. Environ. Microbiol.">
        <title>Diazotrophic Anaeromyxobacter Isolates from Soils.</title>
        <authorList>
            <person name="Masuda Y."/>
            <person name="Yamanaka H."/>
            <person name="Xu Z.X."/>
            <person name="Shiratori Y."/>
            <person name="Aono T."/>
            <person name="Amachi S."/>
            <person name="Senoo K."/>
            <person name="Itoh H."/>
        </authorList>
    </citation>
    <scope>NUCLEOTIDE SEQUENCE [LARGE SCALE GENOMIC DNA]</scope>
    <source>
        <strain evidence="7">R267</strain>
    </source>
</reference>
<dbReference type="EMBL" id="BJTG01000008">
    <property type="protein sequence ID" value="GEJ58552.1"/>
    <property type="molecule type" value="Genomic_DNA"/>
</dbReference>
<dbReference type="GO" id="GO:0005507">
    <property type="term" value="F:copper ion binding"/>
    <property type="evidence" value="ECO:0007669"/>
    <property type="project" value="InterPro"/>
</dbReference>
<keyword evidence="2" id="KW-0862">Zinc</keyword>
<dbReference type="InterPro" id="IPR024134">
    <property type="entry name" value="SOD_Cu/Zn_/chaperone"/>
</dbReference>
<keyword evidence="2" id="KW-0186">Copper</keyword>
<evidence type="ECO:0000313" key="6">
    <source>
        <dbReference type="EMBL" id="GEJ58552.1"/>
    </source>
</evidence>
<comment type="similarity">
    <text evidence="1 2">Belongs to the Cu-Zn superoxide dismutase family.</text>
</comment>
<feature type="domain" description="Superoxide dismutase copper/zinc binding" evidence="5">
    <location>
        <begin position="38"/>
        <end position="168"/>
    </location>
</feature>
<dbReference type="Gene3D" id="2.60.40.200">
    <property type="entry name" value="Superoxide dismutase, copper/zinc binding domain"/>
    <property type="match status" value="1"/>
</dbReference>
<dbReference type="Proteomes" id="UP000503640">
    <property type="component" value="Unassembled WGS sequence"/>
</dbReference>
<proteinExistence type="inferred from homology"/>
<comment type="catalytic activity">
    <reaction evidence="2">
        <text>2 superoxide + 2 H(+) = H2O2 + O2</text>
        <dbReference type="Rhea" id="RHEA:20696"/>
        <dbReference type="ChEBI" id="CHEBI:15378"/>
        <dbReference type="ChEBI" id="CHEBI:15379"/>
        <dbReference type="ChEBI" id="CHEBI:16240"/>
        <dbReference type="ChEBI" id="CHEBI:18421"/>
        <dbReference type="EC" id="1.15.1.1"/>
    </reaction>
</comment>
<evidence type="ECO:0000256" key="3">
    <source>
        <dbReference type="SAM" id="MobiDB-lite"/>
    </source>
</evidence>
<keyword evidence="4" id="KW-0732">Signal</keyword>
<dbReference type="InterPro" id="IPR001424">
    <property type="entry name" value="SOD_Cu_Zn_dom"/>
</dbReference>
<organism evidence="6 7">
    <name type="scientific">Anaeromyxobacter diazotrophicus</name>
    <dbReference type="NCBI Taxonomy" id="2590199"/>
    <lineage>
        <taxon>Bacteria</taxon>
        <taxon>Pseudomonadati</taxon>
        <taxon>Myxococcota</taxon>
        <taxon>Myxococcia</taxon>
        <taxon>Myxococcales</taxon>
        <taxon>Cystobacterineae</taxon>
        <taxon>Anaeromyxobacteraceae</taxon>
        <taxon>Anaeromyxobacter</taxon>
    </lineage>
</organism>
<comment type="cofactor">
    <cofactor evidence="2">
        <name>Zn(2+)</name>
        <dbReference type="ChEBI" id="CHEBI:29105"/>
    </cofactor>
    <text evidence="2">Binds 1 zinc ion per subunit.</text>
</comment>
<feature type="signal peptide" evidence="4">
    <location>
        <begin position="1"/>
        <end position="21"/>
    </location>
</feature>
<evidence type="ECO:0000259" key="5">
    <source>
        <dbReference type="Pfam" id="PF00080"/>
    </source>
</evidence>
<keyword evidence="7" id="KW-1185">Reference proteome</keyword>
<sequence length="169" mass="16729">MTMRATFLAALSLLLPAAALAAGPAHAVLKDAQGREVGTATFTGAKGGVELTVEARGLPPGTHGIHVHAAGKCEGPEFKSAGPHFNPDQKQHGLANPAGHHGGDLPNLVVNAEGQGQLKATLTGATLAAGPRSLLGPEGTALVVHAGPDDGKSDPAGNSGARIACGVIR</sequence>